<evidence type="ECO:0000313" key="3">
    <source>
        <dbReference type="Proteomes" id="UP000035579"/>
    </source>
</evidence>
<feature type="compositionally biased region" description="Basic and acidic residues" evidence="1">
    <location>
        <begin position="254"/>
        <end position="266"/>
    </location>
</feature>
<evidence type="ECO:0000313" key="2">
    <source>
        <dbReference type="EMBL" id="AKJ01868.1"/>
    </source>
</evidence>
<proteinExistence type="predicted"/>
<dbReference type="AlphaFoldDB" id="A0AAC8Q7E6"/>
<dbReference type="Proteomes" id="UP000035579">
    <property type="component" value="Chromosome"/>
</dbReference>
<feature type="region of interest" description="Disordered" evidence="1">
    <location>
        <begin position="1"/>
        <end position="20"/>
    </location>
</feature>
<dbReference type="KEGG" id="age:AA314_03494"/>
<gene>
    <name evidence="2" type="ORF">AA314_03494</name>
</gene>
<evidence type="ECO:0000256" key="1">
    <source>
        <dbReference type="SAM" id="MobiDB-lite"/>
    </source>
</evidence>
<feature type="region of interest" description="Disordered" evidence="1">
    <location>
        <begin position="221"/>
        <end position="266"/>
    </location>
</feature>
<protein>
    <submittedName>
        <fullName evidence="2">Uncharacterized protein</fullName>
    </submittedName>
</protein>
<sequence length="266" mass="29777">MHMGTPRPGMGPVPKKPKHRFKAPKDAMELLLRRRTEKQIVKLARNSELAICLAKTFAWVNRHEEALLSEDYLRAFPEVPRGVCGTDTSQLTPLLAPQARLLAQGLEVITAYSHFLQAGEQLRATVKRFYEQHPWAREHTRLWQSEQRLFCAFSQLAVEAEGMGPKLSPQEMEALALVVGIRFPREEFEQDPKSNEKRKAAWKSMMREIEDSGVLPLLRSIAAEHRPLGQEAGPPATPPVQQSVASPPSTPPEAAEHSEGEGGDKK</sequence>
<name>A0AAC8Q7E6_9BACT</name>
<dbReference type="EMBL" id="CP011509">
    <property type="protein sequence ID" value="AKJ01868.1"/>
    <property type="molecule type" value="Genomic_DNA"/>
</dbReference>
<reference evidence="2 3" key="1">
    <citation type="submission" date="2015-05" db="EMBL/GenBank/DDBJ databases">
        <title>Genome assembly of Archangium gephyra DSM 2261.</title>
        <authorList>
            <person name="Sharma G."/>
            <person name="Subramanian S."/>
        </authorList>
    </citation>
    <scope>NUCLEOTIDE SEQUENCE [LARGE SCALE GENOMIC DNA]</scope>
    <source>
        <strain evidence="2 3">DSM 2261</strain>
    </source>
</reference>
<organism evidence="2 3">
    <name type="scientific">Archangium gephyra</name>
    <dbReference type="NCBI Taxonomy" id="48"/>
    <lineage>
        <taxon>Bacteria</taxon>
        <taxon>Pseudomonadati</taxon>
        <taxon>Myxococcota</taxon>
        <taxon>Myxococcia</taxon>
        <taxon>Myxococcales</taxon>
        <taxon>Cystobacterineae</taxon>
        <taxon>Archangiaceae</taxon>
        <taxon>Archangium</taxon>
    </lineage>
</organism>
<accession>A0AAC8Q7E6</accession>